<dbReference type="CDD" id="cd18186">
    <property type="entry name" value="BTB_POZ_ZBTB_KLHL-like"/>
    <property type="match status" value="1"/>
</dbReference>
<dbReference type="EMBL" id="LR743590">
    <property type="protein sequence ID" value="CAA2617239.1"/>
    <property type="molecule type" value="Genomic_DNA"/>
</dbReference>
<dbReference type="Proteomes" id="UP001189122">
    <property type="component" value="Unassembled WGS sequence"/>
</dbReference>
<evidence type="ECO:0000313" key="5">
    <source>
        <dbReference type="Proteomes" id="UP001189122"/>
    </source>
</evidence>
<dbReference type="InterPro" id="IPR011333">
    <property type="entry name" value="SKP1/BTB/POZ_sf"/>
</dbReference>
<evidence type="ECO:0000256" key="1">
    <source>
        <dbReference type="ARBA" id="ARBA00002668"/>
    </source>
</evidence>
<dbReference type="InterPro" id="IPR044784">
    <property type="entry name" value="At1g01640-like"/>
</dbReference>
<comment type="function">
    <text evidence="1">May act as a substrate-specific adapter of an E3 ubiquitin-protein ligase complex (CUL3-RBX1-BTB) which mediates the ubiquitination and subsequent proteasomal degradation of target proteins.</text>
</comment>
<evidence type="ECO:0000259" key="3">
    <source>
        <dbReference type="PROSITE" id="PS50097"/>
    </source>
</evidence>
<dbReference type="Gene3D" id="1.25.40.420">
    <property type="match status" value="1"/>
</dbReference>
<dbReference type="InterPro" id="IPR000210">
    <property type="entry name" value="BTB/POZ_dom"/>
</dbReference>
<feature type="domain" description="BTB" evidence="3">
    <location>
        <begin position="93"/>
        <end position="163"/>
    </location>
</feature>
<dbReference type="PANTHER" id="PTHR47274:SF1">
    <property type="entry name" value="BTB_POZ DOMAIN CONTAINING PROTEIN, EXPRESSED"/>
    <property type="match status" value="1"/>
</dbReference>
<evidence type="ECO:0000313" key="4">
    <source>
        <dbReference type="EMBL" id="CAA2617239.1"/>
    </source>
</evidence>
<name>A0A7I8IHF3_SPIIN</name>
<dbReference type="AlphaFoldDB" id="A0A7I8IHF3"/>
<comment type="pathway">
    <text evidence="2">Protein modification; protein ubiquitination.</text>
</comment>
<sequence>MDCCVCSPTALGFRLPRNSICVSCYEGARCMIVFLNDLENGRSSDEGSTPAAVKGLSNVFKWMKEMKEMEKALNRKAEFLGGFVAALTDALHTDILVQPGGGGAAIPAHRALLAARSEIFKTVLMSDECKAPPSVAISLPELNHDQLQCLLEFLYRGTISEDDAGRHACALLLAADKYDVPFLKSFCESRIHGTLTAANALEVLEVSEACASETLRRTAMSAIVEHAEDIVFSSRFDDFALKNAHLCVEITRMLLRGCGIKELQWPVMAARRTHNERRAVFNL</sequence>
<proteinExistence type="predicted"/>
<dbReference type="SUPFAM" id="SSF54695">
    <property type="entry name" value="POZ domain"/>
    <property type="match status" value="1"/>
</dbReference>
<evidence type="ECO:0000256" key="2">
    <source>
        <dbReference type="ARBA" id="ARBA00004906"/>
    </source>
</evidence>
<organism evidence="4">
    <name type="scientific">Spirodela intermedia</name>
    <name type="common">Intermediate duckweed</name>
    <dbReference type="NCBI Taxonomy" id="51605"/>
    <lineage>
        <taxon>Eukaryota</taxon>
        <taxon>Viridiplantae</taxon>
        <taxon>Streptophyta</taxon>
        <taxon>Embryophyta</taxon>
        <taxon>Tracheophyta</taxon>
        <taxon>Spermatophyta</taxon>
        <taxon>Magnoliopsida</taxon>
        <taxon>Liliopsida</taxon>
        <taxon>Araceae</taxon>
        <taxon>Lemnoideae</taxon>
        <taxon>Spirodela</taxon>
    </lineage>
</organism>
<accession>A0A7I8IHF3</accession>
<dbReference type="Pfam" id="PF00651">
    <property type="entry name" value="BTB"/>
    <property type="match status" value="1"/>
</dbReference>
<dbReference type="PROSITE" id="PS50097">
    <property type="entry name" value="BTB"/>
    <property type="match status" value="1"/>
</dbReference>
<dbReference type="SMART" id="SM00225">
    <property type="entry name" value="BTB"/>
    <property type="match status" value="1"/>
</dbReference>
<dbReference type="Gene3D" id="3.30.710.10">
    <property type="entry name" value="Potassium Channel Kv1.1, Chain A"/>
    <property type="match status" value="1"/>
</dbReference>
<reference evidence="4 5" key="1">
    <citation type="submission" date="2019-12" db="EMBL/GenBank/DDBJ databases">
        <authorList>
            <person name="Scholz U."/>
            <person name="Mascher M."/>
            <person name="Fiebig A."/>
        </authorList>
    </citation>
    <scope>NUCLEOTIDE SEQUENCE</scope>
</reference>
<protein>
    <recommendedName>
        <fullName evidence="3">BTB domain-containing protein</fullName>
    </recommendedName>
</protein>
<dbReference type="PANTHER" id="PTHR47274">
    <property type="entry name" value="BTB/POZ DOMAIN CONTAINING PROTEIN, EXPRESSED-RELATED"/>
    <property type="match status" value="1"/>
</dbReference>
<keyword evidence="5" id="KW-1185">Reference proteome</keyword>
<dbReference type="EMBL" id="CACRZD030000003">
    <property type="protein sequence ID" value="CAA6656937.1"/>
    <property type="molecule type" value="Genomic_DNA"/>
</dbReference>
<gene>
    <name evidence="4" type="ORF">SI7747_03003408</name>
</gene>